<name>A0A8B7ZYC5_ACAPL</name>
<evidence type="ECO:0000313" key="4">
    <source>
        <dbReference type="Proteomes" id="UP000694845"/>
    </source>
</evidence>
<evidence type="ECO:0000256" key="1">
    <source>
        <dbReference type="SAM" id="MobiDB-lite"/>
    </source>
</evidence>
<protein>
    <submittedName>
        <fullName evidence="5">Uncharacterized protein LOC110989777</fullName>
    </submittedName>
</protein>
<accession>A0A8B7ZYC5</accession>
<dbReference type="Pfam" id="PF13927">
    <property type="entry name" value="Ig_3"/>
    <property type="match status" value="1"/>
</dbReference>
<dbReference type="InterPro" id="IPR003599">
    <property type="entry name" value="Ig_sub"/>
</dbReference>
<keyword evidence="2" id="KW-0812">Transmembrane</keyword>
<dbReference type="Proteomes" id="UP000694845">
    <property type="component" value="Unplaced"/>
</dbReference>
<sequence>MMVMMMAVSTGSLPLLRAAQWVSFLLHLFYLINALRETGALTLNKSNDDPPIEHIDVIEGETLSMNCSVSKADQRDKVVWQRLGESDIILTKNKKVKIKDSRVSMEMYEDASNFTYRLTILNTSTLDDGKYVCVATWKNSTSVSFGNVTVSVKFFPRDNPVCSIENDYPTCDTAQGNPPVTMNWTTHGTGRVLEGSTPNHYVDGKGRGHLRSEICTQKVNLRNRVLVCTVSGTGVFSGVRRICSISVVNQSTAPENLTAVVIPVILVSTFFVLAVVFLHRKRHRRGRTAVKRKSKTNSCAPVEHLQNAAVVVPYSVTHCQLRVPVAAARYSDFSEHEPVNVRSVQAPRDTLEVHRYSTIGSASYDVLPVRRGSAKEHRQSDVQYETVQPCSSDSKPESETGSHPFDNVDGAKNIIFVS</sequence>
<evidence type="ECO:0000259" key="3">
    <source>
        <dbReference type="PROSITE" id="PS50835"/>
    </source>
</evidence>
<evidence type="ECO:0000256" key="2">
    <source>
        <dbReference type="SAM" id="Phobius"/>
    </source>
</evidence>
<keyword evidence="2" id="KW-1133">Transmembrane helix</keyword>
<feature type="compositionally biased region" description="Polar residues" evidence="1">
    <location>
        <begin position="381"/>
        <end position="393"/>
    </location>
</feature>
<keyword evidence="2" id="KW-0472">Membrane</keyword>
<dbReference type="AlphaFoldDB" id="A0A8B7ZYC5"/>
<dbReference type="SMART" id="SM00409">
    <property type="entry name" value="IG"/>
    <property type="match status" value="1"/>
</dbReference>
<dbReference type="InterPro" id="IPR013783">
    <property type="entry name" value="Ig-like_fold"/>
</dbReference>
<dbReference type="SUPFAM" id="SSF48726">
    <property type="entry name" value="Immunoglobulin"/>
    <property type="match status" value="1"/>
</dbReference>
<reference evidence="5" key="1">
    <citation type="submission" date="2025-08" db="UniProtKB">
        <authorList>
            <consortium name="RefSeq"/>
        </authorList>
    </citation>
    <scope>IDENTIFICATION</scope>
</reference>
<feature type="transmembrane region" description="Helical" evidence="2">
    <location>
        <begin position="257"/>
        <end position="278"/>
    </location>
</feature>
<dbReference type="Gene3D" id="2.60.40.10">
    <property type="entry name" value="Immunoglobulins"/>
    <property type="match status" value="1"/>
</dbReference>
<evidence type="ECO:0000313" key="5">
    <source>
        <dbReference type="RefSeq" id="XP_022110092.1"/>
    </source>
</evidence>
<dbReference type="GeneID" id="110989777"/>
<dbReference type="InterPro" id="IPR007110">
    <property type="entry name" value="Ig-like_dom"/>
</dbReference>
<dbReference type="RefSeq" id="XP_022110092.1">
    <property type="nucleotide sequence ID" value="XM_022254400.1"/>
</dbReference>
<dbReference type="PROSITE" id="PS50835">
    <property type="entry name" value="IG_LIKE"/>
    <property type="match status" value="1"/>
</dbReference>
<keyword evidence="4" id="KW-1185">Reference proteome</keyword>
<dbReference type="InterPro" id="IPR036179">
    <property type="entry name" value="Ig-like_dom_sf"/>
</dbReference>
<organism evidence="4 5">
    <name type="scientific">Acanthaster planci</name>
    <name type="common">Crown-of-thorns starfish</name>
    <dbReference type="NCBI Taxonomy" id="133434"/>
    <lineage>
        <taxon>Eukaryota</taxon>
        <taxon>Metazoa</taxon>
        <taxon>Echinodermata</taxon>
        <taxon>Eleutherozoa</taxon>
        <taxon>Asterozoa</taxon>
        <taxon>Asteroidea</taxon>
        <taxon>Valvatacea</taxon>
        <taxon>Valvatida</taxon>
        <taxon>Acanthasteridae</taxon>
        <taxon>Acanthaster</taxon>
    </lineage>
</organism>
<feature type="domain" description="Ig-like" evidence="3">
    <location>
        <begin position="50"/>
        <end position="144"/>
    </location>
</feature>
<dbReference type="KEGG" id="aplc:110989777"/>
<proteinExistence type="predicted"/>
<feature type="region of interest" description="Disordered" evidence="1">
    <location>
        <begin position="371"/>
        <end position="407"/>
    </location>
</feature>
<gene>
    <name evidence="5" type="primary">LOC110989777</name>
</gene>